<accession>K8EK11</accession>
<name>K8EK11_9FIRM</name>
<evidence type="ECO:0000313" key="3">
    <source>
        <dbReference type="Proteomes" id="UP000009315"/>
    </source>
</evidence>
<dbReference type="Proteomes" id="UP000009315">
    <property type="component" value="Unassembled WGS sequence"/>
</dbReference>
<keyword evidence="3" id="KW-1185">Reference proteome</keyword>
<dbReference type="RefSeq" id="WP_008412536.1">
    <property type="nucleotide sequence ID" value="NZ_CAOS01000013.1"/>
</dbReference>
<organism evidence="2 3">
    <name type="scientific">Desulforamulus hydrothermalis Lam5 = DSM 18033</name>
    <dbReference type="NCBI Taxonomy" id="1121428"/>
    <lineage>
        <taxon>Bacteria</taxon>
        <taxon>Bacillati</taxon>
        <taxon>Bacillota</taxon>
        <taxon>Clostridia</taxon>
        <taxon>Eubacteriales</taxon>
        <taxon>Peptococcaceae</taxon>
        <taxon>Desulforamulus</taxon>
    </lineage>
</organism>
<comment type="caution">
    <text evidence="2">The sequence shown here is derived from an EMBL/GenBank/DDBJ whole genome shotgun (WGS) entry which is preliminary data.</text>
</comment>
<dbReference type="SUPFAM" id="SSF54523">
    <property type="entry name" value="Pili subunits"/>
    <property type="match status" value="1"/>
</dbReference>
<protein>
    <recommendedName>
        <fullName evidence="4">Prepilin-type N-terminal cleavage/methylation domain-containing protein</fullName>
    </recommendedName>
</protein>
<dbReference type="AlphaFoldDB" id="K8EK11"/>
<dbReference type="EMBL" id="CAOS01000013">
    <property type="protein sequence ID" value="CCO08871.1"/>
    <property type="molecule type" value="Genomic_DNA"/>
</dbReference>
<feature type="transmembrane region" description="Helical" evidence="1">
    <location>
        <begin position="12"/>
        <end position="35"/>
    </location>
</feature>
<dbReference type="eggNOG" id="COG4967">
    <property type="taxonomic scope" value="Bacteria"/>
</dbReference>
<keyword evidence="1" id="KW-0472">Membrane</keyword>
<evidence type="ECO:0008006" key="4">
    <source>
        <dbReference type="Google" id="ProtNLM"/>
    </source>
</evidence>
<dbReference type="OrthoDB" id="2456766at2"/>
<gene>
    <name evidence="2" type="ORF">DESHY_60043</name>
</gene>
<evidence type="ECO:0000313" key="2">
    <source>
        <dbReference type="EMBL" id="CCO08871.1"/>
    </source>
</evidence>
<keyword evidence="1" id="KW-0812">Transmembrane</keyword>
<dbReference type="STRING" id="1121428.DESHY_60043"/>
<dbReference type="Pfam" id="PF07963">
    <property type="entry name" value="N_methyl"/>
    <property type="match status" value="1"/>
</dbReference>
<dbReference type="InterPro" id="IPR012902">
    <property type="entry name" value="N_methyl_site"/>
</dbReference>
<sequence length="148" mass="17190">MKAVNLNRRGFTLTELLVCLLIITVVILPVVTLLAHNKRQQIAVERRLLAKHLAQAKLEEIKAMYWRDFNAGYLNNPVISPQPLTFGPPYIDGKYLTENDDRPHNDFTYRLQVWPDRSSLWATVQVTIYYQEAGQEKCLSLYMAKARR</sequence>
<dbReference type="InterPro" id="IPR045584">
    <property type="entry name" value="Pilin-like"/>
</dbReference>
<keyword evidence="1" id="KW-1133">Transmembrane helix</keyword>
<evidence type="ECO:0000256" key="1">
    <source>
        <dbReference type="SAM" id="Phobius"/>
    </source>
</evidence>
<dbReference type="NCBIfam" id="TIGR02532">
    <property type="entry name" value="IV_pilin_GFxxxE"/>
    <property type="match status" value="1"/>
</dbReference>
<proteinExistence type="predicted"/>
<reference evidence="2 3" key="1">
    <citation type="journal article" date="2013" name="Genome Announc.">
        <title>Genome Sequence of the Sulfate-Reducing Bacterium Desulfotomaculum hydrothermale Lam5(T).</title>
        <authorList>
            <person name="Amin O."/>
            <person name="Fardeau M.L."/>
            <person name="Valette O."/>
            <person name="Hirschler-Rea A."/>
            <person name="Barbe V."/>
            <person name="Medigue C."/>
            <person name="Vacherie B."/>
            <person name="Ollivier B."/>
            <person name="Bertin P.N."/>
            <person name="Dolla A."/>
        </authorList>
    </citation>
    <scope>NUCLEOTIDE SEQUENCE [LARGE SCALE GENOMIC DNA]</scope>
    <source>
        <strain evidence="3">Lam5 / DSM 18033</strain>
    </source>
</reference>